<dbReference type="InterPro" id="IPR015943">
    <property type="entry name" value="WD40/YVTN_repeat-like_dom_sf"/>
</dbReference>
<feature type="compositionally biased region" description="Pro residues" evidence="2">
    <location>
        <begin position="235"/>
        <end position="244"/>
    </location>
</feature>
<feature type="compositionally biased region" description="Basic and acidic residues" evidence="2">
    <location>
        <begin position="258"/>
        <end position="274"/>
    </location>
</feature>
<keyword evidence="5" id="KW-1185">Reference proteome</keyword>
<reference evidence="4 5" key="1">
    <citation type="submission" date="2024-03" db="EMBL/GenBank/DDBJ databases">
        <title>Complete genome sequence of the green alga Chloropicon roscoffensis RCC1871.</title>
        <authorList>
            <person name="Lemieux C."/>
            <person name="Pombert J.-F."/>
            <person name="Otis C."/>
            <person name="Turmel M."/>
        </authorList>
    </citation>
    <scope>NUCLEOTIDE SEQUENCE [LARGE SCALE GENOMIC DNA]</scope>
    <source>
        <strain evidence="4 5">RCC1871</strain>
    </source>
</reference>
<dbReference type="Gene3D" id="2.130.10.10">
    <property type="entry name" value="YVTN repeat-like/Quinoprotein amine dehydrogenase"/>
    <property type="match status" value="2"/>
</dbReference>
<feature type="region of interest" description="Disordered" evidence="2">
    <location>
        <begin position="1"/>
        <end position="85"/>
    </location>
</feature>
<feature type="domain" description="Inositol polyphosphate-related phosphatase" evidence="3">
    <location>
        <begin position="742"/>
        <end position="1092"/>
    </location>
</feature>
<dbReference type="InterPro" id="IPR000300">
    <property type="entry name" value="IPPc"/>
</dbReference>
<dbReference type="Proteomes" id="UP001472866">
    <property type="component" value="Chromosome 03"/>
</dbReference>
<dbReference type="EMBL" id="CP151503">
    <property type="protein sequence ID" value="WZN60944.1"/>
    <property type="molecule type" value="Genomic_DNA"/>
</dbReference>
<evidence type="ECO:0000256" key="1">
    <source>
        <dbReference type="ARBA" id="ARBA00010768"/>
    </source>
</evidence>
<feature type="region of interest" description="Disordered" evidence="2">
    <location>
        <begin position="180"/>
        <end position="275"/>
    </location>
</feature>
<comment type="similarity">
    <text evidence="1">Belongs to the inositol polyphosphate 5-phosphatase family.</text>
</comment>
<dbReference type="PANTHER" id="PTHR11200">
    <property type="entry name" value="INOSITOL 5-PHOSPHATASE"/>
    <property type="match status" value="1"/>
</dbReference>
<feature type="compositionally biased region" description="Polar residues" evidence="2">
    <location>
        <begin position="553"/>
        <end position="569"/>
    </location>
</feature>
<organism evidence="4 5">
    <name type="scientific">Chloropicon roscoffensis</name>
    <dbReference type="NCBI Taxonomy" id="1461544"/>
    <lineage>
        <taxon>Eukaryota</taxon>
        <taxon>Viridiplantae</taxon>
        <taxon>Chlorophyta</taxon>
        <taxon>Chloropicophyceae</taxon>
        <taxon>Chloropicales</taxon>
        <taxon>Chloropicaceae</taxon>
        <taxon>Chloropicon</taxon>
    </lineage>
</organism>
<dbReference type="PANTHER" id="PTHR11200:SF300">
    <property type="entry name" value="TYPE II INOSITOL 1,4,5-TRISPHOSPHATE 5-PHOSPHATASE"/>
    <property type="match status" value="1"/>
</dbReference>
<dbReference type="SMART" id="SM00128">
    <property type="entry name" value="IPPc"/>
    <property type="match status" value="1"/>
</dbReference>
<feature type="compositionally biased region" description="Basic and acidic residues" evidence="2">
    <location>
        <begin position="219"/>
        <end position="229"/>
    </location>
</feature>
<dbReference type="Pfam" id="PF23754">
    <property type="entry name" value="Beta-prop_IP5PC_F"/>
    <property type="match status" value="2"/>
</dbReference>
<dbReference type="GO" id="GO:0046856">
    <property type="term" value="P:phosphatidylinositol dephosphorylation"/>
    <property type="evidence" value="ECO:0007669"/>
    <property type="project" value="InterPro"/>
</dbReference>
<evidence type="ECO:0000313" key="4">
    <source>
        <dbReference type="EMBL" id="WZN60944.1"/>
    </source>
</evidence>
<dbReference type="InterPro" id="IPR036322">
    <property type="entry name" value="WD40_repeat_dom_sf"/>
</dbReference>
<accession>A0AAX4P460</accession>
<proteinExistence type="inferred from homology"/>
<sequence length="1229" mass="132100">MASSQWETFGDSPQDGGGGGSGFDSNAFDPFGAPSQATNPPPAASQKDVLLSLLDGFVANQTPSPRQPTPSAQAPAAPPIGSSMGGFGLDNAFDFSGAFSSSAVPATAPDAPTPPAPAAQASRASAAPSGALRQFNPMEDDGNPFVDDVMFPVTTAGLELDRKIESSEIIPGFDEFVSEQLKHTHVEPPAVQSREEPRAEQRARKTLVSSTPSLVPKIAAERAAREAEAAKAPSSDPPPPPPPTYDDAIVSAPPPATERLDRRGSTSSKADEQHLWPMPFLQVRLRPPRREQAAALDIMAGGNDFLIAAPNRHGSLRVWRNADSSVDMSTDELQRYASYLSREDSDSCPAIDIPNRVEGRVTCLQVDAVRGRIWAGHATGEVTHWDAETLKFLHVFQAHRNGSVNAIVLTAYGDLWTGSSRGSLRIWKNGGKILPRSGQNSSELRRANGDRAHGRIKALLYVPRANLVWSCGIHSLALWNATTGQHLTSVGEVEKQALSVLEASYDDMWSGSGSAALQRRASGISNADSDFTSSGYSDGFGSDAGSDLGSARSLESSGQAPKSASSQLGSITSRASKLLGKGLKLGKKAVAKSVDKVYNATSGLAAEELNAPGQTHATVVDANGNVWVVYNNGIVELYAGKGQCLRSWQEPDPVSCICTVGSYVWAGLASGQIKVWDSEYEVSATWRGHRSHLVSICAVSSRVYTLCADGCLSGWHHKTPVEWREDRAARILSRSTEFLTTSQLTVFAGTWNVNQMDLGGIRSALPRWVEAGAKAADIAILGLQEVEMGARTVAESIVKETFAKGMQEKGNLAAQTWFQEILGALCKATGHQWIRAGTRQLSGILLGVYVRDHLGKSVGEVETCSVARGVMGVGGNKGTVGVSLTIHRRRLLFLCSHFAAHQNAVEKRNEDYSAAARELRLQGSDQAGVGPYRGEGSLLGDAHLAVWVGDFNYRVDMPYSQACEAAYAKDYAALRSMDQCLREMAKGATFVGFSEGELNFPPTYKFDKRTSTYDTSEKQRIPAWCDRVLYRTKRDSRIVLPGYGDLGRKHAKNFPEEPVTCVLQTYGSCHDIVESDHKPVYAVLGLAVRCVDESAHRRLAAEVMAEMDASGGDAGGVGFSEASQGDSGVGGFTITNAGQRDIAFEVANDEDNYLPHLVLMTPTGGLVRPKASTTVSVGVNSDPTLSQSIHRLEQIKLRVTFWVYGLKKTTARTKVVTTRLQFERYFHSI</sequence>
<dbReference type="Pfam" id="PF22669">
    <property type="entry name" value="Exo_endo_phos2"/>
    <property type="match status" value="1"/>
</dbReference>
<protein>
    <submittedName>
        <fullName evidence="4">Inositol polyphosphate phosphatase</fullName>
    </submittedName>
</protein>
<feature type="region of interest" description="Disordered" evidence="2">
    <location>
        <begin position="547"/>
        <end position="569"/>
    </location>
</feature>
<dbReference type="InterPro" id="IPR036691">
    <property type="entry name" value="Endo/exonu/phosph_ase_sf"/>
</dbReference>
<dbReference type="InterPro" id="IPR001680">
    <property type="entry name" value="WD40_rpt"/>
</dbReference>
<dbReference type="InterPro" id="IPR056454">
    <property type="entry name" value="Beta-prop_IP5PC_F"/>
</dbReference>
<name>A0AAX4P460_9CHLO</name>
<feature type="compositionally biased region" description="Low complexity" evidence="2">
    <location>
        <begin position="99"/>
        <end position="110"/>
    </location>
</feature>
<feature type="compositionally biased region" description="Low complexity" evidence="2">
    <location>
        <begin position="118"/>
        <end position="131"/>
    </location>
</feature>
<feature type="compositionally biased region" description="Low complexity" evidence="2">
    <location>
        <begin position="61"/>
        <end position="75"/>
    </location>
</feature>
<dbReference type="AlphaFoldDB" id="A0AAX4P460"/>
<evidence type="ECO:0000256" key="2">
    <source>
        <dbReference type="SAM" id="MobiDB-lite"/>
    </source>
</evidence>
<dbReference type="SUPFAM" id="SSF50978">
    <property type="entry name" value="WD40 repeat-like"/>
    <property type="match status" value="1"/>
</dbReference>
<dbReference type="SUPFAM" id="SSF56219">
    <property type="entry name" value="DNase I-like"/>
    <property type="match status" value="1"/>
</dbReference>
<dbReference type="InterPro" id="IPR046985">
    <property type="entry name" value="IP5"/>
</dbReference>
<evidence type="ECO:0000313" key="5">
    <source>
        <dbReference type="Proteomes" id="UP001472866"/>
    </source>
</evidence>
<evidence type="ECO:0000259" key="3">
    <source>
        <dbReference type="SMART" id="SM00128"/>
    </source>
</evidence>
<feature type="region of interest" description="Disordered" evidence="2">
    <location>
        <begin position="99"/>
        <end position="143"/>
    </location>
</feature>
<feature type="compositionally biased region" description="Basic and acidic residues" evidence="2">
    <location>
        <begin position="193"/>
        <end position="203"/>
    </location>
</feature>
<dbReference type="SMART" id="SM00320">
    <property type="entry name" value="WD40"/>
    <property type="match status" value="5"/>
</dbReference>
<gene>
    <name evidence="4" type="ORF">HKI87_03g24780</name>
</gene>
<dbReference type="GO" id="GO:0004439">
    <property type="term" value="F:phosphatidylinositol-4,5-bisphosphate 5-phosphatase activity"/>
    <property type="evidence" value="ECO:0007669"/>
    <property type="project" value="TreeGrafter"/>
</dbReference>
<dbReference type="Gene3D" id="3.60.10.10">
    <property type="entry name" value="Endonuclease/exonuclease/phosphatase"/>
    <property type="match status" value="1"/>
</dbReference>